<dbReference type="Pfam" id="PF02518">
    <property type="entry name" value="HATPase_c"/>
    <property type="match status" value="1"/>
</dbReference>
<dbReference type="InterPro" id="IPR039028">
    <property type="entry name" value="BCKD/PDK"/>
</dbReference>
<dbReference type="Gene3D" id="3.30.565.10">
    <property type="entry name" value="Histidine kinase-like ATPase, C-terminal domain"/>
    <property type="match status" value="1"/>
</dbReference>
<accession>A0A0S4JHP6</accession>
<dbReference type="EC" id="2.7.11.-" evidence="1"/>
<keyword evidence="4" id="KW-1185">Reference proteome</keyword>
<keyword evidence="1" id="KW-0067">ATP-binding</keyword>
<keyword evidence="1" id="KW-0808">Transferase</keyword>
<dbReference type="Proteomes" id="UP000051952">
    <property type="component" value="Unassembled WGS sequence"/>
</dbReference>
<dbReference type="OMA" id="VEIETNC"/>
<name>A0A0S4JHP6_BODSA</name>
<proteinExistence type="inferred from homology"/>
<evidence type="ECO:0000259" key="2">
    <source>
        <dbReference type="SMART" id="SM00387"/>
    </source>
</evidence>
<feature type="domain" description="Histidine kinase/HSP90-like ATPase" evidence="2">
    <location>
        <begin position="223"/>
        <end position="355"/>
    </location>
</feature>
<dbReference type="GO" id="GO:0005759">
    <property type="term" value="C:mitochondrial matrix"/>
    <property type="evidence" value="ECO:0007669"/>
    <property type="project" value="UniProtKB-SubCell"/>
</dbReference>
<protein>
    <recommendedName>
        <fullName evidence="1">Protein-serine/threonine kinase</fullName>
        <ecNumber evidence="1">2.7.11.-</ecNumber>
    </recommendedName>
</protein>
<keyword evidence="1" id="KW-0496">Mitochondrion</keyword>
<evidence type="ECO:0000313" key="4">
    <source>
        <dbReference type="Proteomes" id="UP000051952"/>
    </source>
</evidence>
<dbReference type="InterPro" id="IPR003594">
    <property type="entry name" value="HATPase_dom"/>
</dbReference>
<dbReference type="GO" id="GO:0004740">
    <property type="term" value="F:pyruvate dehydrogenase (acetyl-transferring) kinase activity"/>
    <property type="evidence" value="ECO:0007669"/>
    <property type="project" value="TreeGrafter"/>
</dbReference>
<dbReference type="VEuPathDB" id="TriTrypDB:BSAL_22725"/>
<keyword evidence="1" id="KW-0418">Kinase</keyword>
<gene>
    <name evidence="3" type="ORF">BSAL_22725</name>
</gene>
<comment type="similarity">
    <text evidence="1">Belongs to the PDK/BCKDK protein kinase family.</text>
</comment>
<comment type="subcellular location">
    <subcellularLocation>
        <location evidence="1">Mitochondrion matrix</location>
    </subcellularLocation>
</comment>
<dbReference type="AlphaFoldDB" id="A0A0S4JHP6"/>
<evidence type="ECO:0000313" key="3">
    <source>
        <dbReference type="EMBL" id="CUG89683.1"/>
    </source>
</evidence>
<dbReference type="PANTHER" id="PTHR11947:SF19">
    <property type="entry name" value="PROTEIN-SERINE_THREONINE KINASE"/>
    <property type="match status" value="1"/>
</dbReference>
<keyword evidence="1" id="KW-0547">Nucleotide-binding</keyword>
<sequence>MAAPQRVMQQVSPIVAMNGVSSALHLGTHCLQRAATPAFACLIKEQVAARTAAAVQLLNAPAVRPYLASLTPDSLHTWSNLQRICEVEETNARELPDVKANASNLQQFLDALQGLSSRRDILAMLLTMTSRESIGSAQQSNEACALGDEWQSAFLATRMKWHMLQEDFLHICSGTTPVVDPQSDVIALVEEAALSIHEMCVGEFGVSPNVEIETNCNELLCCGIPEQIRYIIAELMKNASVASVQSGNLNDPIKVSIVSTGESRPSATVSSEAASDSFSVTIVDSAGGVPPMALQNMWRLGWSGHSTQRRIAGFGVGLPLAGIYAGLFGGGVTATPTEAGASPGTMFTLTHPIVGIESLR</sequence>
<dbReference type="GO" id="GO:0005524">
    <property type="term" value="F:ATP binding"/>
    <property type="evidence" value="ECO:0007669"/>
    <property type="project" value="UniProtKB-UniRule"/>
</dbReference>
<organism evidence="3 4">
    <name type="scientific">Bodo saltans</name>
    <name type="common">Flagellated protozoan</name>
    <dbReference type="NCBI Taxonomy" id="75058"/>
    <lineage>
        <taxon>Eukaryota</taxon>
        <taxon>Discoba</taxon>
        <taxon>Euglenozoa</taxon>
        <taxon>Kinetoplastea</taxon>
        <taxon>Metakinetoplastina</taxon>
        <taxon>Eubodonida</taxon>
        <taxon>Bodonidae</taxon>
        <taxon>Bodo</taxon>
    </lineage>
</organism>
<dbReference type="EMBL" id="CYKH01001759">
    <property type="protein sequence ID" value="CUG89683.1"/>
    <property type="molecule type" value="Genomic_DNA"/>
</dbReference>
<dbReference type="InterPro" id="IPR036890">
    <property type="entry name" value="HATPase_C_sf"/>
</dbReference>
<reference evidence="4" key="1">
    <citation type="submission" date="2015-09" db="EMBL/GenBank/DDBJ databases">
        <authorList>
            <consortium name="Pathogen Informatics"/>
        </authorList>
    </citation>
    <scope>NUCLEOTIDE SEQUENCE [LARGE SCALE GENOMIC DNA]</scope>
    <source>
        <strain evidence="4">Lake Konstanz</strain>
    </source>
</reference>
<evidence type="ECO:0000256" key="1">
    <source>
        <dbReference type="RuleBase" id="RU366032"/>
    </source>
</evidence>
<dbReference type="PANTHER" id="PTHR11947">
    <property type="entry name" value="PYRUVATE DEHYDROGENASE KINASE"/>
    <property type="match status" value="1"/>
</dbReference>
<dbReference type="GO" id="GO:0010906">
    <property type="term" value="P:regulation of glucose metabolic process"/>
    <property type="evidence" value="ECO:0007669"/>
    <property type="project" value="TreeGrafter"/>
</dbReference>
<dbReference type="SUPFAM" id="SSF55874">
    <property type="entry name" value="ATPase domain of HSP90 chaperone/DNA topoisomerase II/histidine kinase"/>
    <property type="match status" value="1"/>
</dbReference>
<dbReference type="OrthoDB" id="3264224at2759"/>
<dbReference type="SMART" id="SM00387">
    <property type="entry name" value="HATPase_c"/>
    <property type="match status" value="1"/>
</dbReference>